<dbReference type="RefSeq" id="WP_068615808.1">
    <property type="nucleotide sequence ID" value="NZ_CP016268.1"/>
</dbReference>
<evidence type="ECO:0008006" key="9">
    <source>
        <dbReference type="Google" id="ProtNLM"/>
    </source>
</evidence>
<feature type="transmembrane region" description="Helical" evidence="6">
    <location>
        <begin position="6"/>
        <end position="32"/>
    </location>
</feature>
<keyword evidence="4 6" id="KW-1133">Transmembrane helix</keyword>
<protein>
    <recommendedName>
        <fullName evidence="9">Threonine transporter</fullName>
    </recommendedName>
</protein>
<dbReference type="Proteomes" id="UP000092695">
    <property type="component" value="Chromosome"/>
</dbReference>
<dbReference type="STRING" id="1548547.BA177_09815"/>
<evidence type="ECO:0000256" key="5">
    <source>
        <dbReference type="ARBA" id="ARBA00023136"/>
    </source>
</evidence>
<feature type="transmembrane region" description="Helical" evidence="6">
    <location>
        <begin position="153"/>
        <end position="174"/>
    </location>
</feature>
<dbReference type="PANTHER" id="PTHR30086">
    <property type="entry name" value="ARGININE EXPORTER PROTEIN ARGO"/>
    <property type="match status" value="1"/>
</dbReference>
<dbReference type="EMBL" id="CP016268">
    <property type="protein sequence ID" value="ANO51456.1"/>
    <property type="molecule type" value="Genomic_DNA"/>
</dbReference>
<dbReference type="PANTHER" id="PTHR30086:SF20">
    <property type="entry name" value="ARGININE EXPORTER PROTEIN ARGO-RELATED"/>
    <property type="match status" value="1"/>
</dbReference>
<dbReference type="KEGG" id="woc:BA177_09815"/>
<feature type="transmembrane region" description="Helical" evidence="6">
    <location>
        <begin position="116"/>
        <end position="141"/>
    </location>
</feature>
<evidence type="ECO:0000256" key="2">
    <source>
        <dbReference type="ARBA" id="ARBA00022475"/>
    </source>
</evidence>
<accession>A0A193LG70</accession>
<gene>
    <name evidence="7" type="ORF">BA177_09815</name>
</gene>
<dbReference type="OrthoDB" id="9804822at2"/>
<dbReference type="InterPro" id="IPR001123">
    <property type="entry name" value="LeuE-type"/>
</dbReference>
<keyword evidence="3 6" id="KW-0812">Transmembrane</keyword>
<feature type="transmembrane region" description="Helical" evidence="6">
    <location>
        <begin position="186"/>
        <end position="205"/>
    </location>
</feature>
<proteinExistence type="predicted"/>
<evidence type="ECO:0000256" key="3">
    <source>
        <dbReference type="ARBA" id="ARBA00022692"/>
    </source>
</evidence>
<evidence type="ECO:0000256" key="1">
    <source>
        <dbReference type="ARBA" id="ARBA00004651"/>
    </source>
</evidence>
<dbReference type="GO" id="GO:0005886">
    <property type="term" value="C:plasma membrane"/>
    <property type="evidence" value="ECO:0007669"/>
    <property type="project" value="UniProtKB-SubCell"/>
</dbReference>
<dbReference type="AlphaFoldDB" id="A0A193LG70"/>
<keyword evidence="5 6" id="KW-0472">Membrane</keyword>
<keyword evidence="2" id="KW-1003">Cell membrane</keyword>
<evidence type="ECO:0000313" key="8">
    <source>
        <dbReference type="Proteomes" id="UP000092695"/>
    </source>
</evidence>
<feature type="transmembrane region" description="Helical" evidence="6">
    <location>
        <begin position="44"/>
        <end position="66"/>
    </location>
</feature>
<name>A0A193LG70_9GAMM</name>
<evidence type="ECO:0000256" key="4">
    <source>
        <dbReference type="ARBA" id="ARBA00022989"/>
    </source>
</evidence>
<sequence>MESSLTFIASAAIFGSMLILALVPSMSVITVCARSVSYGFAHGVAATVGVVVGDIVFILIAVLGSIVMIESVAGLPTVLQYAGGVYLLWLGVQTWRSGSKPENVSTVARSSIWSSFLAGLLLTMTDQKAVLFYLVFFPAFVDLTSINSVDVGIIVILATLSVGSAKLGYAYLASRTTGLLSGKMERAIRGLAAALMSGVGLYLLLKP</sequence>
<evidence type="ECO:0000256" key="6">
    <source>
        <dbReference type="SAM" id="Phobius"/>
    </source>
</evidence>
<dbReference type="Pfam" id="PF01810">
    <property type="entry name" value="LysE"/>
    <property type="match status" value="1"/>
</dbReference>
<organism evidence="7 8">
    <name type="scientific">Woeseia oceani</name>
    <dbReference type="NCBI Taxonomy" id="1548547"/>
    <lineage>
        <taxon>Bacteria</taxon>
        <taxon>Pseudomonadati</taxon>
        <taxon>Pseudomonadota</taxon>
        <taxon>Gammaproteobacteria</taxon>
        <taxon>Woeseiales</taxon>
        <taxon>Woeseiaceae</taxon>
        <taxon>Woeseia</taxon>
    </lineage>
</organism>
<keyword evidence="8" id="KW-1185">Reference proteome</keyword>
<evidence type="ECO:0000313" key="7">
    <source>
        <dbReference type="EMBL" id="ANO51456.1"/>
    </source>
</evidence>
<comment type="subcellular location">
    <subcellularLocation>
        <location evidence="1">Cell membrane</location>
        <topology evidence="1">Multi-pass membrane protein</topology>
    </subcellularLocation>
</comment>
<dbReference type="GO" id="GO:0015171">
    <property type="term" value="F:amino acid transmembrane transporter activity"/>
    <property type="evidence" value="ECO:0007669"/>
    <property type="project" value="TreeGrafter"/>
</dbReference>
<reference evidence="7 8" key="1">
    <citation type="submission" date="2016-06" db="EMBL/GenBank/DDBJ databases">
        <title>Complete genome sequence of a deep-branching marine Gamma Proteobacterium Woeseia oceani type strain XK5.</title>
        <authorList>
            <person name="Mu D."/>
            <person name="Du Z."/>
        </authorList>
    </citation>
    <scope>NUCLEOTIDE SEQUENCE [LARGE SCALE GENOMIC DNA]</scope>
    <source>
        <strain evidence="7 8">XK5</strain>
    </source>
</reference>
<feature type="transmembrane region" description="Helical" evidence="6">
    <location>
        <begin position="78"/>
        <end position="95"/>
    </location>
</feature>